<proteinExistence type="predicted"/>
<dbReference type="KEGG" id="ncc:104952909"/>
<dbReference type="GO" id="GO:0005739">
    <property type="term" value="C:mitochondrion"/>
    <property type="evidence" value="ECO:0007669"/>
    <property type="project" value="TreeGrafter"/>
</dbReference>
<name>A0A6I9NNM2_9TELE</name>
<dbReference type="InterPro" id="IPR045864">
    <property type="entry name" value="aa-tRNA-synth_II/BPL/LPL"/>
</dbReference>
<dbReference type="InterPro" id="IPR036621">
    <property type="entry name" value="Anticodon-bd_dom_sf"/>
</dbReference>
<organism evidence="2 3">
    <name type="scientific">Notothenia coriiceps</name>
    <name type="common">black rockcod</name>
    <dbReference type="NCBI Taxonomy" id="8208"/>
    <lineage>
        <taxon>Eukaryota</taxon>
        <taxon>Metazoa</taxon>
        <taxon>Chordata</taxon>
        <taxon>Craniata</taxon>
        <taxon>Vertebrata</taxon>
        <taxon>Euteleostomi</taxon>
        <taxon>Actinopterygii</taxon>
        <taxon>Neopterygii</taxon>
        <taxon>Teleostei</taxon>
        <taxon>Neoteleostei</taxon>
        <taxon>Acanthomorphata</taxon>
        <taxon>Eupercaria</taxon>
        <taxon>Perciformes</taxon>
        <taxon>Notothenioidei</taxon>
        <taxon>Nototheniidae</taxon>
        <taxon>Notothenia</taxon>
    </lineage>
</organism>
<dbReference type="PANTHER" id="PTHR10745">
    <property type="entry name" value="GLYCYL-TRNA SYNTHETASE/DNA POLYMERASE SUBUNIT GAMMA-2"/>
    <property type="match status" value="1"/>
</dbReference>
<feature type="domain" description="Anticodon-binding" evidence="1">
    <location>
        <begin position="57"/>
        <end position="150"/>
    </location>
</feature>
<dbReference type="PRINTS" id="PR01043">
    <property type="entry name" value="TRNASYNTHGLY"/>
</dbReference>
<feature type="non-terminal residue" evidence="3">
    <location>
        <position position="1"/>
    </location>
</feature>
<dbReference type="Gene3D" id="3.40.50.800">
    <property type="entry name" value="Anticodon-binding domain"/>
    <property type="match status" value="1"/>
</dbReference>
<dbReference type="Pfam" id="PF03129">
    <property type="entry name" value="HGTP_anticodon"/>
    <property type="match status" value="1"/>
</dbReference>
<dbReference type="FunFam" id="3.40.50.800:FF:000004">
    <property type="entry name" value="Glycine--tRNA ligase 2"/>
    <property type="match status" value="1"/>
</dbReference>
<dbReference type="SUPFAM" id="SSF52954">
    <property type="entry name" value="Class II aaRS ABD-related"/>
    <property type="match status" value="1"/>
</dbReference>
<sequence length="181" mass="20197">VCVSLSSTVEEIVPNVIEPSFGIGRVMYSIFEHTFQVREGDDQRTYFSFPATVAPYKCSVLPLSQNQDFVPFVKQLSEAMTKNNVSYKVDDSAGSIGRRYARTDEIGVAFGITVDFDTVNKTPHTATLRDRDSMRQIRAEVSELPDIVRDLANGSLTWAEVESKFPLFEGQETGKKDAAEE</sequence>
<keyword evidence="2" id="KW-1185">Reference proteome</keyword>
<reference evidence="3" key="1">
    <citation type="submission" date="2025-08" db="UniProtKB">
        <authorList>
            <consortium name="RefSeq"/>
        </authorList>
    </citation>
    <scope>IDENTIFICATION</scope>
    <source>
        <tissue evidence="3">Muscle</tissue>
    </source>
</reference>
<gene>
    <name evidence="3" type="primary">LOC104952909</name>
</gene>
<dbReference type="GO" id="GO:0070150">
    <property type="term" value="P:mitochondrial glycyl-tRNA aminoacylation"/>
    <property type="evidence" value="ECO:0007669"/>
    <property type="project" value="TreeGrafter"/>
</dbReference>
<dbReference type="GO" id="GO:0004820">
    <property type="term" value="F:glycine-tRNA ligase activity"/>
    <property type="evidence" value="ECO:0007669"/>
    <property type="project" value="TreeGrafter"/>
</dbReference>
<accession>A0A6I9NNM2</accession>
<dbReference type="CDD" id="cd00858">
    <property type="entry name" value="GlyRS_anticodon"/>
    <property type="match status" value="1"/>
</dbReference>
<protein>
    <submittedName>
        <fullName evidence="3">Glycine--tRNA ligase-like</fullName>
    </submittedName>
</protein>
<evidence type="ECO:0000313" key="2">
    <source>
        <dbReference type="Proteomes" id="UP000504611"/>
    </source>
</evidence>
<evidence type="ECO:0000313" key="3">
    <source>
        <dbReference type="RefSeq" id="XP_010778117.1"/>
    </source>
</evidence>
<dbReference type="PANTHER" id="PTHR10745:SF0">
    <property type="entry name" value="GLYCINE--TRNA LIGASE"/>
    <property type="match status" value="1"/>
</dbReference>
<dbReference type="AlphaFoldDB" id="A0A6I9NNM2"/>
<dbReference type="InterPro" id="IPR004154">
    <property type="entry name" value="Anticodon-bd"/>
</dbReference>
<dbReference type="GeneID" id="104952909"/>
<dbReference type="Gene3D" id="3.30.930.10">
    <property type="entry name" value="Bira Bifunctional Protein, Domain 2"/>
    <property type="match status" value="1"/>
</dbReference>
<dbReference type="RefSeq" id="XP_010778117.1">
    <property type="nucleotide sequence ID" value="XM_010779815.1"/>
</dbReference>
<evidence type="ECO:0000259" key="1">
    <source>
        <dbReference type="Pfam" id="PF03129"/>
    </source>
</evidence>
<dbReference type="InterPro" id="IPR027031">
    <property type="entry name" value="Gly-tRNA_synthase/POLG2"/>
</dbReference>
<dbReference type="OrthoDB" id="57698at2759"/>
<dbReference type="Proteomes" id="UP000504611">
    <property type="component" value="Unplaced"/>
</dbReference>